<keyword evidence="3" id="KW-1185">Reference proteome</keyword>
<dbReference type="RefSeq" id="WP_009726488.1">
    <property type="nucleotide sequence ID" value="NZ_APHR01000037.1"/>
</dbReference>
<dbReference type="Pfam" id="PF12679">
    <property type="entry name" value="ABC2_membrane_2"/>
    <property type="match status" value="1"/>
</dbReference>
<name>M7P0H5_9GAMM</name>
<comment type="caution">
    <text evidence="2">The sequence shown here is derived from an EMBL/GenBank/DDBJ whole genome shotgun (WGS) entry which is preliminary data.</text>
</comment>
<dbReference type="GO" id="GO:0140359">
    <property type="term" value="F:ABC-type transporter activity"/>
    <property type="evidence" value="ECO:0007669"/>
    <property type="project" value="InterPro"/>
</dbReference>
<dbReference type="PANTHER" id="PTHR43471:SF1">
    <property type="entry name" value="ABC TRANSPORTER PERMEASE PROTEIN NOSY-RELATED"/>
    <property type="match status" value="1"/>
</dbReference>
<reference evidence="2 3" key="1">
    <citation type="journal article" date="2013" name="Genome Announc.">
        <title>Draft Genome Sequence of Methylophaga lonarensis MPLT, a Haloalkaliphilic (Non-Methane-Utilizing) Methylotroph.</title>
        <authorList>
            <person name="Shetty S.A."/>
            <person name="Marathe N.P."/>
            <person name="Munot H."/>
            <person name="Antony C.P."/>
            <person name="Dhotre D.P."/>
            <person name="Murrell J.C."/>
            <person name="Shouche Y.S."/>
        </authorList>
    </citation>
    <scope>NUCLEOTIDE SEQUENCE [LARGE SCALE GENOMIC DNA]</scope>
    <source>
        <strain evidence="2 3">MPL</strain>
    </source>
</reference>
<dbReference type="PANTHER" id="PTHR43471">
    <property type="entry name" value="ABC TRANSPORTER PERMEASE"/>
    <property type="match status" value="1"/>
</dbReference>
<evidence type="ECO:0000313" key="3">
    <source>
        <dbReference type="Proteomes" id="UP000012019"/>
    </source>
</evidence>
<sequence length="477" mass="54229">MTDTKMIAGVFRHELQKQARSRTLRLLGPLLLLLTLLVAAAHWQQQRDFTEMQAHWQAENDAAWQAQPDRHPHRVAHYGTMAFRTLSALNFLDAGVNPFVGNALFLEAHRQNSSHFRQYMHSTAYMGLGYLSAATIILVLWPLVLVTIAFASISQERERGTLRLLLSMGVSLRQLWLGKAAAYLLISLLFLLMIFAIALLFMASGASAAVDMTRLFGLFVLYLGYSLIWIMLILTLSQYAASSYQALLQAVLLWAVLVVMLPKLSFSLGAHWYPMPDRASFEAQLEQLIAEVGDSHNPDDPHFSAFRQSVLDEYGVSSVEDLPVNWRGLVMTEGERITSEVFTEQYQQLLQQAERQNRLFRGFALLSPYMLTAELSSRLAASDAASFYYFEVQAESYRYELIQQLNQLHTYEVDLAHDRQTRLSQDFWQNFEMFELPEQSLGQSLQQGTALIVTWLVWLLLLSGLGGRYNQSRGARV</sequence>
<feature type="transmembrane region" description="Helical" evidence="1">
    <location>
        <begin position="130"/>
        <end position="153"/>
    </location>
</feature>
<keyword evidence="1" id="KW-0472">Membrane</keyword>
<proteinExistence type="predicted"/>
<protein>
    <recommendedName>
        <fullName evidence="4">ABC transporter permease</fullName>
    </recommendedName>
</protein>
<organism evidence="2 3">
    <name type="scientific">Methylophaga lonarensis MPL</name>
    <dbReference type="NCBI Taxonomy" id="1286106"/>
    <lineage>
        <taxon>Bacteria</taxon>
        <taxon>Pseudomonadati</taxon>
        <taxon>Pseudomonadota</taxon>
        <taxon>Gammaproteobacteria</taxon>
        <taxon>Thiotrichales</taxon>
        <taxon>Piscirickettsiaceae</taxon>
        <taxon>Methylophaga</taxon>
    </lineage>
</organism>
<dbReference type="PATRIC" id="fig|1286106.3.peg.1505"/>
<feature type="transmembrane region" description="Helical" evidence="1">
    <location>
        <begin position="246"/>
        <end position="266"/>
    </location>
</feature>
<dbReference type="Pfam" id="PF12040">
    <property type="entry name" value="DUF3526"/>
    <property type="match status" value="1"/>
</dbReference>
<evidence type="ECO:0000313" key="2">
    <source>
        <dbReference type="EMBL" id="EMR12976.1"/>
    </source>
</evidence>
<dbReference type="GO" id="GO:0005886">
    <property type="term" value="C:plasma membrane"/>
    <property type="evidence" value="ECO:0007669"/>
    <property type="project" value="UniProtKB-SubCell"/>
</dbReference>
<keyword evidence="1" id="KW-1133">Transmembrane helix</keyword>
<dbReference type="AlphaFoldDB" id="M7P0H5"/>
<feature type="transmembrane region" description="Helical" evidence="1">
    <location>
        <begin position="215"/>
        <end position="240"/>
    </location>
</feature>
<dbReference type="InterPro" id="IPR021913">
    <property type="entry name" value="DUF3526"/>
</dbReference>
<feature type="transmembrane region" description="Helical" evidence="1">
    <location>
        <begin position="449"/>
        <end position="469"/>
    </location>
</feature>
<keyword evidence="1" id="KW-0812">Transmembrane</keyword>
<gene>
    <name evidence="2" type="ORF">MPL1_07498</name>
</gene>
<dbReference type="eggNOG" id="COG1277">
    <property type="taxonomic scope" value="Bacteria"/>
</dbReference>
<feature type="transmembrane region" description="Helical" evidence="1">
    <location>
        <begin position="182"/>
        <end position="203"/>
    </location>
</feature>
<accession>M7P0H5</accession>
<evidence type="ECO:0000256" key="1">
    <source>
        <dbReference type="SAM" id="Phobius"/>
    </source>
</evidence>
<dbReference type="Proteomes" id="UP000012019">
    <property type="component" value="Unassembled WGS sequence"/>
</dbReference>
<evidence type="ECO:0008006" key="4">
    <source>
        <dbReference type="Google" id="ProtNLM"/>
    </source>
</evidence>
<dbReference type="EMBL" id="APHR01000037">
    <property type="protein sequence ID" value="EMR12976.1"/>
    <property type="molecule type" value="Genomic_DNA"/>
</dbReference>
<dbReference type="STRING" id="1286106.MPL1_07498"/>